<organism evidence="3 4">
    <name type="scientific">Listeria rocourtiae</name>
    <dbReference type="NCBI Taxonomy" id="647910"/>
    <lineage>
        <taxon>Bacteria</taxon>
        <taxon>Bacillati</taxon>
        <taxon>Bacillota</taxon>
        <taxon>Bacilli</taxon>
        <taxon>Bacillales</taxon>
        <taxon>Listeriaceae</taxon>
        <taxon>Listeria</taxon>
    </lineage>
</organism>
<feature type="compositionally biased region" description="Low complexity" evidence="1">
    <location>
        <begin position="192"/>
        <end position="201"/>
    </location>
</feature>
<accession>A0A4R6ZQ20</accession>
<feature type="domain" description="T-Q ester bond containing" evidence="2">
    <location>
        <begin position="113"/>
        <end position="173"/>
    </location>
</feature>
<reference evidence="3 4" key="1">
    <citation type="submission" date="2019-03" db="EMBL/GenBank/DDBJ databases">
        <title>Genomic Encyclopedia of Type Strains, Phase III (KMG-III): the genomes of soil and plant-associated and newly described type strains.</title>
        <authorList>
            <person name="Whitman W."/>
        </authorList>
    </citation>
    <scope>NUCLEOTIDE SEQUENCE [LARGE SCALE GENOMIC DNA]</scope>
    <source>
        <strain evidence="3 4">CECT 7972</strain>
    </source>
</reference>
<keyword evidence="4" id="KW-1185">Reference proteome</keyword>
<feature type="compositionally biased region" description="Pro residues" evidence="1">
    <location>
        <begin position="181"/>
        <end position="191"/>
    </location>
</feature>
<dbReference type="EMBL" id="SNZK01000002">
    <property type="protein sequence ID" value="TDR54555.1"/>
    <property type="molecule type" value="Genomic_DNA"/>
</dbReference>
<evidence type="ECO:0000256" key="1">
    <source>
        <dbReference type="SAM" id="MobiDB-lite"/>
    </source>
</evidence>
<dbReference type="Gene3D" id="2.60.40.3930">
    <property type="match status" value="2"/>
</dbReference>
<feature type="region of interest" description="Disordered" evidence="1">
    <location>
        <begin position="168"/>
        <end position="201"/>
    </location>
</feature>
<dbReference type="STRING" id="1265846.PROCOU_15469"/>
<comment type="caution">
    <text evidence="3">The sequence shown here is derived from an EMBL/GenBank/DDBJ whole genome shotgun (WGS) entry which is preliminary data.</text>
</comment>
<feature type="domain" description="T-Q ester bond containing" evidence="2">
    <location>
        <begin position="3"/>
        <end position="74"/>
    </location>
</feature>
<sequence>MNKSTEAPLLVDGERVEAETIFTPDTTSGDVDVTFTFNAKGLAGQEVVAFESLYASGQLIASHEDLDDENQTVQFKKPNLKTTATDVDGSKDIEPTDKRVVDIVNYTDLIAGKELLGETTFTPEEPNGAIEVYFDLNARELADKEVVVFEKLYRNGKEVAVHEDIDDASQTVYFTPLSTKPEPPNNPPSNPPTNNKPGSTG</sequence>
<dbReference type="InterPro" id="IPR041100">
    <property type="entry name" value="TQ"/>
</dbReference>
<evidence type="ECO:0000313" key="3">
    <source>
        <dbReference type="EMBL" id="TDR54555.1"/>
    </source>
</evidence>
<dbReference type="Pfam" id="PF18202">
    <property type="entry name" value="TQ"/>
    <property type="match status" value="2"/>
</dbReference>
<dbReference type="Proteomes" id="UP000295558">
    <property type="component" value="Unassembled WGS sequence"/>
</dbReference>
<protein>
    <recommendedName>
        <fullName evidence="2">T-Q ester bond containing domain-containing protein</fullName>
    </recommendedName>
</protein>
<evidence type="ECO:0000259" key="2">
    <source>
        <dbReference type="Pfam" id="PF18202"/>
    </source>
</evidence>
<dbReference type="NCBIfam" id="NF033903">
    <property type="entry name" value="VaFE_rpt"/>
    <property type="match status" value="3"/>
</dbReference>
<gene>
    <name evidence="3" type="ORF">DFP96_102141</name>
</gene>
<evidence type="ECO:0000313" key="4">
    <source>
        <dbReference type="Proteomes" id="UP000295558"/>
    </source>
</evidence>
<proteinExistence type="predicted"/>
<dbReference type="AlphaFoldDB" id="A0A4R6ZQ20"/>
<name>A0A4R6ZQ20_9LIST</name>